<dbReference type="SMART" id="SM00418">
    <property type="entry name" value="HTH_ARSR"/>
    <property type="match status" value="1"/>
</dbReference>
<dbReference type="PRINTS" id="PR00778">
    <property type="entry name" value="HTHARSR"/>
</dbReference>
<protein>
    <recommendedName>
        <fullName evidence="4">HTH arsR-type domain-containing protein</fullName>
    </recommendedName>
</protein>
<dbReference type="Pfam" id="PF01022">
    <property type="entry name" value="HTH_5"/>
    <property type="match status" value="1"/>
</dbReference>
<dbReference type="PROSITE" id="PS50987">
    <property type="entry name" value="HTH_ARSR_2"/>
    <property type="match status" value="1"/>
</dbReference>
<accession>A0ABQ5Q7N6</accession>
<dbReference type="InterPro" id="IPR036390">
    <property type="entry name" value="WH_DNA-bd_sf"/>
</dbReference>
<dbReference type="InterPro" id="IPR036388">
    <property type="entry name" value="WH-like_DNA-bd_sf"/>
</dbReference>
<dbReference type="InterPro" id="IPR001845">
    <property type="entry name" value="HTH_ArsR_DNA-bd_dom"/>
</dbReference>
<feature type="domain" description="HTH arsR-type" evidence="4">
    <location>
        <begin position="1"/>
        <end position="95"/>
    </location>
</feature>
<dbReference type="PANTHER" id="PTHR33154">
    <property type="entry name" value="TRANSCRIPTIONAL REGULATOR, ARSR FAMILY"/>
    <property type="match status" value="1"/>
</dbReference>
<reference evidence="5 6" key="1">
    <citation type="journal article" date="2023" name="Antonie Van Leeuwenhoek">
        <title>Mesoterricola silvestris gen. nov., sp. nov., Mesoterricola sediminis sp. nov., Geothrix oryzae sp. nov., Geothrix edaphica sp. nov., Geothrix rubra sp. nov., and Geothrix limicola sp. nov., six novel members of Acidobacteriota isolated from soils.</title>
        <authorList>
            <person name="Itoh H."/>
            <person name="Sugisawa Y."/>
            <person name="Mise K."/>
            <person name="Xu Z."/>
            <person name="Kuniyasu M."/>
            <person name="Ushijima N."/>
            <person name="Kawano K."/>
            <person name="Kobayashi E."/>
            <person name="Shiratori Y."/>
            <person name="Masuda Y."/>
            <person name="Senoo K."/>
        </authorList>
    </citation>
    <scope>NUCLEOTIDE SEQUENCE [LARGE SCALE GENOMIC DNA]</scope>
    <source>
        <strain evidence="5 6">Red803</strain>
    </source>
</reference>
<dbReference type="InterPro" id="IPR011991">
    <property type="entry name" value="ArsR-like_HTH"/>
</dbReference>
<comment type="caution">
    <text evidence="5">The sequence shown here is derived from an EMBL/GenBank/DDBJ whole genome shotgun (WGS) entry which is preliminary data.</text>
</comment>
<keyword evidence="3" id="KW-0804">Transcription</keyword>
<dbReference type="PANTHER" id="PTHR33154:SF18">
    <property type="entry name" value="ARSENICAL RESISTANCE OPERON REPRESSOR"/>
    <property type="match status" value="1"/>
</dbReference>
<keyword evidence="1" id="KW-0805">Transcription regulation</keyword>
<sequence>MTKQALPPLVDRLKALAHPVRLRILAMLRGGELCVCEITEVVGLAPSTISQHLSDLRRAGFVSERKVGRWVHYALVPEPFPTALLGVLWPELAGDPAVEADHATALQARNQDLRACCAVPAPKSASAAKGTAHA</sequence>
<dbReference type="Gene3D" id="1.10.10.10">
    <property type="entry name" value="Winged helix-like DNA-binding domain superfamily/Winged helix DNA-binding domain"/>
    <property type="match status" value="1"/>
</dbReference>
<evidence type="ECO:0000313" key="5">
    <source>
        <dbReference type="EMBL" id="GLH70334.1"/>
    </source>
</evidence>
<keyword evidence="2" id="KW-0238">DNA-binding</keyword>
<evidence type="ECO:0000256" key="1">
    <source>
        <dbReference type="ARBA" id="ARBA00023015"/>
    </source>
</evidence>
<evidence type="ECO:0000313" key="6">
    <source>
        <dbReference type="Proteomes" id="UP001165089"/>
    </source>
</evidence>
<evidence type="ECO:0000256" key="3">
    <source>
        <dbReference type="ARBA" id="ARBA00023163"/>
    </source>
</evidence>
<name>A0ABQ5Q7N6_9BACT</name>
<evidence type="ECO:0000259" key="4">
    <source>
        <dbReference type="PROSITE" id="PS50987"/>
    </source>
</evidence>
<keyword evidence="6" id="KW-1185">Reference proteome</keyword>
<dbReference type="EMBL" id="BSDD01000003">
    <property type="protein sequence ID" value="GLH70334.1"/>
    <property type="molecule type" value="Genomic_DNA"/>
</dbReference>
<proteinExistence type="predicted"/>
<evidence type="ECO:0000256" key="2">
    <source>
        <dbReference type="ARBA" id="ARBA00023125"/>
    </source>
</evidence>
<dbReference type="CDD" id="cd00090">
    <property type="entry name" value="HTH_ARSR"/>
    <property type="match status" value="1"/>
</dbReference>
<dbReference type="SUPFAM" id="SSF46785">
    <property type="entry name" value="Winged helix' DNA-binding domain"/>
    <property type="match status" value="1"/>
</dbReference>
<dbReference type="RefSeq" id="WP_285724976.1">
    <property type="nucleotide sequence ID" value="NZ_BSDD01000003.1"/>
</dbReference>
<gene>
    <name evidence="5" type="ORF">GETHPA_18670</name>
</gene>
<organism evidence="5 6">
    <name type="scientific">Geothrix rubra</name>
    <dbReference type="NCBI Taxonomy" id="2927977"/>
    <lineage>
        <taxon>Bacteria</taxon>
        <taxon>Pseudomonadati</taxon>
        <taxon>Acidobacteriota</taxon>
        <taxon>Holophagae</taxon>
        <taxon>Holophagales</taxon>
        <taxon>Holophagaceae</taxon>
        <taxon>Geothrix</taxon>
    </lineage>
</organism>
<dbReference type="Proteomes" id="UP001165089">
    <property type="component" value="Unassembled WGS sequence"/>
</dbReference>
<dbReference type="InterPro" id="IPR051081">
    <property type="entry name" value="HTH_MetalResp_TranReg"/>
</dbReference>
<dbReference type="NCBIfam" id="NF033788">
    <property type="entry name" value="HTH_metalloreg"/>
    <property type="match status" value="1"/>
</dbReference>